<name>A0A9Q8QKT3_9HYPO</name>
<dbReference type="PANTHER" id="PTHR48022:SF41">
    <property type="entry name" value="MAJOR FACILITATOR SUPERFAMILY (MFS) PROFILE DOMAIN-CONTAINING PROTEIN"/>
    <property type="match status" value="1"/>
</dbReference>
<feature type="domain" description="Major facilitator superfamily (MFS) profile" evidence="8">
    <location>
        <begin position="56"/>
        <end position="500"/>
    </location>
</feature>
<evidence type="ECO:0000256" key="1">
    <source>
        <dbReference type="ARBA" id="ARBA00004141"/>
    </source>
</evidence>
<evidence type="ECO:0000259" key="8">
    <source>
        <dbReference type="PROSITE" id="PS50850"/>
    </source>
</evidence>
<dbReference type="SUPFAM" id="SSF103473">
    <property type="entry name" value="MFS general substrate transporter"/>
    <property type="match status" value="1"/>
</dbReference>
<feature type="transmembrane region" description="Helical" evidence="7">
    <location>
        <begin position="478"/>
        <end position="496"/>
    </location>
</feature>
<dbReference type="KEGG" id="ptkz:JDV02_008743"/>
<dbReference type="Gene3D" id="1.20.1250.20">
    <property type="entry name" value="MFS general substrate transporter like domains"/>
    <property type="match status" value="1"/>
</dbReference>
<feature type="region of interest" description="Disordered" evidence="6">
    <location>
        <begin position="1"/>
        <end position="24"/>
    </location>
</feature>
<feature type="transmembrane region" description="Helical" evidence="7">
    <location>
        <begin position="132"/>
        <end position="151"/>
    </location>
</feature>
<feature type="transmembrane region" description="Helical" evidence="7">
    <location>
        <begin position="314"/>
        <end position="337"/>
    </location>
</feature>
<feature type="transmembrane region" description="Helical" evidence="7">
    <location>
        <begin position="198"/>
        <end position="219"/>
    </location>
</feature>
<feature type="transmembrane region" description="Helical" evidence="7">
    <location>
        <begin position="53"/>
        <end position="76"/>
    </location>
</feature>
<proteinExistence type="inferred from homology"/>
<sequence length="541" mass="58731">MTDYPLDATMTGEQSLPREDETNKTTATAVAVVETDPNKDLTLLQSIKKWPRVVLYCVGLTFAILMYGYDYAIVGTTSAMPSFQRDFGEQLPDGKWILPSLWLGLWTFASPGASIIGAIAGGWFQDWRGRRASLALGSLLCAVGVAISFVSSHPADINGRRGVFLAGKGFQGGAIGMVMTTTQTYMSEIAPPSLRGPLLALFPVFTLLGQLIGAAVIFGCLNLPNGYTICFGTQWVFSAIPLLLSYAIPESPTYLVRRGLLDEARRAQRRLDGHDDVPTEETIAAIRRNIEEERKSARATYRDCFKGANRRRTVIVMFAGVLPQMFGLTLLSKASYFVQVLGMSSTLSVLVLILGIVCGVLANVCSIYIMSRVGRRNLTMYSLAILTILWGAMGVAGIWPGTISMWYSAATMILAITVAGLSVWPASYAVGAEASSLQLRARAQGVGWLTAGVAAAIFGFALPYIYNPDQGDLKAKTAFVFAGLCAVSFVASFWLIPEMKGRTPSEIDRMFEQKLPSRKFSSWRGDESMDGAVIKLDSRTV</sequence>
<dbReference type="InterPro" id="IPR020846">
    <property type="entry name" value="MFS_dom"/>
</dbReference>
<feature type="transmembrane region" description="Helical" evidence="7">
    <location>
        <begin position="445"/>
        <end position="466"/>
    </location>
</feature>
<accession>A0A9Q8QKT3</accession>
<dbReference type="GO" id="GO:0005351">
    <property type="term" value="F:carbohydrate:proton symporter activity"/>
    <property type="evidence" value="ECO:0007669"/>
    <property type="project" value="TreeGrafter"/>
</dbReference>
<dbReference type="Proteomes" id="UP000829364">
    <property type="component" value="Chromosome 8"/>
</dbReference>
<dbReference type="PROSITE" id="PS50850">
    <property type="entry name" value="MFS"/>
    <property type="match status" value="1"/>
</dbReference>
<dbReference type="RefSeq" id="XP_047846380.1">
    <property type="nucleotide sequence ID" value="XM_047990373.1"/>
</dbReference>
<comment type="similarity">
    <text evidence="2">Belongs to the major facilitator superfamily. Sugar transporter (TC 2.A.1.1) family.</text>
</comment>
<evidence type="ECO:0000256" key="2">
    <source>
        <dbReference type="ARBA" id="ARBA00010992"/>
    </source>
</evidence>
<keyword evidence="10" id="KW-1185">Reference proteome</keyword>
<feature type="transmembrane region" description="Helical" evidence="7">
    <location>
        <begin position="96"/>
        <end position="120"/>
    </location>
</feature>
<gene>
    <name evidence="9" type="ORF">JDV02_008743</name>
</gene>
<organism evidence="9 10">
    <name type="scientific">Purpureocillium takamizusanense</name>
    <dbReference type="NCBI Taxonomy" id="2060973"/>
    <lineage>
        <taxon>Eukaryota</taxon>
        <taxon>Fungi</taxon>
        <taxon>Dikarya</taxon>
        <taxon>Ascomycota</taxon>
        <taxon>Pezizomycotina</taxon>
        <taxon>Sordariomycetes</taxon>
        <taxon>Hypocreomycetidae</taxon>
        <taxon>Hypocreales</taxon>
        <taxon>Ophiocordycipitaceae</taxon>
        <taxon>Purpureocillium</taxon>
    </lineage>
</organism>
<protein>
    <recommendedName>
        <fullName evidence="8">Major facilitator superfamily (MFS) profile domain-containing protein</fullName>
    </recommendedName>
</protein>
<feature type="transmembrane region" description="Helical" evidence="7">
    <location>
        <begin position="405"/>
        <end position="424"/>
    </location>
</feature>
<keyword evidence="3 7" id="KW-0812">Transmembrane</keyword>
<evidence type="ECO:0000256" key="4">
    <source>
        <dbReference type="ARBA" id="ARBA00022989"/>
    </source>
</evidence>
<feature type="transmembrane region" description="Helical" evidence="7">
    <location>
        <begin position="349"/>
        <end position="369"/>
    </location>
</feature>
<reference evidence="9" key="1">
    <citation type="submission" date="2021-11" db="EMBL/GenBank/DDBJ databases">
        <title>Purpureocillium_takamizusanense_genome.</title>
        <authorList>
            <person name="Nguyen N.-H."/>
        </authorList>
    </citation>
    <scope>NUCLEOTIDE SEQUENCE</scope>
    <source>
        <strain evidence="9">PT3</strain>
    </source>
</reference>
<evidence type="ECO:0000256" key="6">
    <source>
        <dbReference type="SAM" id="MobiDB-lite"/>
    </source>
</evidence>
<dbReference type="Pfam" id="PF00083">
    <property type="entry name" value="Sugar_tr"/>
    <property type="match status" value="1"/>
</dbReference>
<keyword evidence="5 7" id="KW-0472">Membrane</keyword>
<evidence type="ECO:0000313" key="10">
    <source>
        <dbReference type="Proteomes" id="UP000829364"/>
    </source>
</evidence>
<dbReference type="FunFam" id="1.20.1250.20:FF:000078">
    <property type="entry name" value="MFS maltose transporter, putative"/>
    <property type="match status" value="1"/>
</dbReference>
<dbReference type="InterPro" id="IPR005828">
    <property type="entry name" value="MFS_sugar_transport-like"/>
</dbReference>
<keyword evidence="4 7" id="KW-1133">Transmembrane helix</keyword>
<dbReference type="GeneID" id="72070688"/>
<dbReference type="AlphaFoldDB" id="A0A9Q8QKT3"/>
<evidence type="ECO:0000313" key="9">
    <source>
        <dbReference type="EMBL" id="UNI22899.1"/>
    </source>
</evidence>
<dbReference type="EMBL" id="CP086361">
    <property type="protein sequence ID" value="UNI22899.1"/>
    <property type="molecule type" value="Genomic_DNA"/>
</dbReference>
<evidence type="ECO:0000256" key="3">
    <source>
        <dbReference type="ARBA" id="ARBA00022692"/>
    </source>
</evidence>
<dbReference type="InterPro" id="IPR050360">
    <property type="entry name" value="MFS_Sugar_Transporters"/>
</dbReference>
<evidence type="ECO:0000256" key="7">
    <source>
        <dbReference type="SAM" id="Phobius"/>
    </source>
</evidence>
<evidence type="ECO:0000256" key="5">
    <source>
        <dbReference type="ARBA" id="ARBA00023136"/>
    </source>
</evidence>
<comment type="subcellular location">
    <subcellularLocation>
        <location evidence="1">Membrane</location>
        <topology evidence="1">Multi-pass membrane protein</topology>
    </subcellularLocation>
</comment>
<dbReference type="PANTHER" id="PTHR48022">
    <property type="entry name" value="PLASTIDIC GLUCOSE TRANSPORTER 4"/>
    <property type="match status" value="1"/>
</dbReference>
<dbReference type="GO" id="GO:0016020">
    <property type="term" value="C:membrane"/>
    <property type="evidence" value="ECO:0007669"/>
    <property type="project" value="UniProtKB-SubCell"/>
</dbReference>
<dbReference type="OrthoDB" id="6612291at2759"/>
<dbReference type="InterPro" id="IPR036259">
    <property type="entry name" value="MFS_trans_sf"/>
</dbReference>
<feature type="transmembrane region" description="Helical" evidence="7">
    <location>
        <begin position="381"/>
        <end position="399"/>
    </location>
</feature>